<dbReference type="SUPFAM" id="SSF52540">
    <property type="entry name" value="P-loop containing nucleoside triphosphate hydrolases"/>
    <property type="match status" value="2"/>
</dbReference>
<protein>
    <submittedName>
        <fullName evidence="6">ABC-F family ATP-binding cassette domain-containing protein</fullName>
    </submittedName>
</protein>
<dbReference type="GO" id="GO:0003676">
    <property type="term" value="F:nucleic acid binding"/>
    <property type="evidence" value="ECO:0007669"/>
    <property type="project" value="UniProtKB-ARBA"/>
</dbReference>
<feature type="domain" description="ABC transporter" evidence="5">
    <location>
        <begin position="321"/>
        <end position="538"/>
    </location>
</feature>
<dbReference type="PANTHER" id="PTHR42855:SF1">
    <property type="entry name" value="ABC TRANSPORTER DOMAIN-CONTAINING PROTEIN"/>
    <property type="match status" value="1"/>
</dbReference>
<proteinExistence type="predicted"/>
<dbReference type="EMBL" id="JARPWY010000003">
    <property type="protein sequence ID" value="MDT2512927.1"/>
    <property type="molecule type" value="Genomic_DNA"/>
</dbReference>
<dbReference type="AlphaFoldDB" id="A0ABD5F353"/>
<sequence>MKELKVTELYKTFGDKTLFDRISFLIHEKDRIGLIGVNGTGKSSLLTILAGKDSGDGDVSAIEKASDYRIGYLAQEQTFSEELLVLDVVFQGNNPLMQTVRDYEKALLNLSHENTADSQRQFSLAEEAMNKQDAWTADSEAKAILNKLGIDTLNKRIGELSGGQIKRVALAQVLIDAPDLLLLDEPTNHLDYDAIQWLESYLKSYTGSLLMVTHDRYFLDRVTNRIFELSFGNLYEYHGNYEAYLVEKAERDRIAIEQEGKRKQLYKQELAWMRAGAKARTTKQQARIHRFEDLKENLNQVKTDGQLEMNIATTRLGKKVLEVKQASYAIEGKKILDQFDLLIQTRERLGITGKNGAGKSTLLNLLAGRLQVDSGVIEIGETVRLAYYTQQNETLDPNKRMIAYLQEAAEEVKQRDGSQISVAEILERFLFPRFMHGTLIGKLSGGEKRRLYLLKLLIQQPNVLLLDEPTNDLDIATLTVLEDYLQEFSGAVITVSHDRYFLDKVAEKLLIFEGEGKIVSYFGSIMEYLDQQKPVKEEKAVKAKPQPKERKKKLSYNEQKEWETIEDDIALLESKIDELTEAMNHQGDDFTKLQDLQKEIDQTEQDLDEKMNRWEYLSEIIEEN</sequence>
<dbReference type="Pfam" id="PF00005">
    <property type="entry name" value="ABC_tran"/>
    <property type="match status" value="2"/>
</dbReference>
<keyword evidence="4" id="KW-0175">Coiled coil</keyword>
<comment type="caution">
    <text evidence="6">The sequence shown here is derived from an EMBL/GenBank/DDBJ whole genome shotgun (WGS) entry which is preliminary data.</text>
</comment>
<keyword evidence="1" id="KW-0677">Repeat</keyword>
<evidence type="ECO:0000256" key="1">
    <source>
        <dbReference type="ARBA" id="ARBA00022737"/>
    </source>
</evidence>
<dbReference type="FunFam" id="3.40.50.300:FF:000011">
    <property type="entry name" value="Putative ABC transporter ATP-binding component"/>
    <property type="match status" value="1"/>
</dbReference>
<dbReference type="InterPro" id="IPR037118">
    <property type="entry name" value="Val-tRNA_synth_C_sf"/>
</dbReference>
<dbReference type="PANTHER" id="PTHR42855">
    <property type="entry name" value="ABC TRANSPORTER ATP-BINDING SUBUNIT"/>
    <property type="match status" value="1"/>
</dbReference>
<dbReference type="PROSITE" id="PS00211">
    <property type="entry name" value="ABC_TRANSPORTER_1"/>
    <property type="match status" value="1"/>
</dbReference>
<dbReference type="SMART" id="SM00382">
    <property type="entry name" value="AAA"/>
    <property type="match status" value="2"/>
</dbReference>
<evidence type="ECO:0000313" key="7">
    <source>
        <dbReference type="Proteomes" id="UP001264335"/>
    </source>
</evidence>
<dbReference type="Pfam" id="PF16326">
    <property type="entry name" value="ABC_tran_CTD"/>
    <property type="match status" value="1"/>
</dbReference>
<dbReference type="InterPro" id="IPR032524">
    <property type="entry name" value="ABC_tran_C"/>
</dbReference>
<dbReference type="CDD" id="cd03221">
    <property type="entry name" value="ABCF_EF-3"/>
    <property type="match status" value="2"/>
</dbReference>
<dbReference type="InterPro" id="IPR032781">
    <property type="entry name" value="ABC_tran_Xtn"/>
</dbReference>
<name>A0ABD5F353_ENTAV</name>
<evidence type="ECO:0000256" key="4">
    <source>
        <dbReference type="SAM" id="Coils"/>
    </source>
</evidence>
<dbReference type="InterPro" id="IPR017871">
    <property type="entry name" value="ABC_transporter-like_CS"/>
</dbReference>
<dbReference type="InterPro" id="IPR003593">
    <property type="entry name" value="AAA+_ATPase"/>
</dbReference>
<evidence type="ECO:0000256" key="2">
    <source>
        <dbReference type="ARBA" id="ARBA00022741"/>
    </source>
</evidence>
<accession>A0ABD5F353</accession>
<dbReference type="InterPro" id="IPR003439">
    <property type="entry name" value="ABC_transporter-like_ATP-bd"/>
</dbReference>
<dbReference type="FunFam" id="3.40.50.300:FF:000309">
    <property type="entry name" value="ABC transporter ATP-binding protein"/>
    <property type="match status" value="1"/>
</dbReference>
<evidence type="ECO:0000313" key="6">
    <source>
        <dbReference type="EMBL" id="MDT2512927.1"/>
    </source>
</evidence>
<evidence type="ECO:0000259" key="5">
    <source>
        <dbReference type="PROSITE" id="PS50893"/>
    </source>
</evidence>
<feature type="coiled-coil region" evidence="4">
    <location>
        <begin position="562"/>
        <end position="613"/>
    </location>
</feature>
<dbReference type="Gene3D" id="1.10.287.380">
    <property type="entry name" value="Valyl-tRNA synthetase, C-terminal domain"/>
    <property type="match status" value="1"/>
</dbReference>
<dbReference type="GO" id="GO:0016887">
    <property type="term" value="F:ATP hydrolysis activity"/>
    <property type="evidence" value="ECO:0007669"/>
    <property type="project" value="UniProtKB-ARBA"/>
</dbReference>
<dbReference type="InterPro" id="IPR051309">
    <property type="entry name" value="ABCF_ATPase"/>
</dbReference>
<gene>
    <name evidence="6" type="ORF">P7D79_01650</name>
</gene>
<keyword evidence="2" id="KW-0547">Nucleotide-binding</keyword>
<dbReference type="Gene3D" id="3.40.50.300">
    <property type="entry name" value="P-loop containing nucleotide triphosphate hydrolases"/>
    <property type="match status" value="2"/>
</dbReference>
<dbReference type="RefSeq" id="WP_118368152.1">
    <property type="nucleotide sequence ID" value="NZ_CAAKNX010000018.1"/>
</dbReference>
<organism evidence="6 7">
    <name type="scientific">Enterococcus avium</name>
    <name type="common">Streptococcus avium</name>
    <dbReference type="NCBI Taxonomy" id="33945"/>
    <lineage>
        <taxon>Bacteria</taxon>
        <taxon>Bacillati</taxon>
        <taxon>Bacillota</taxon>
        <taxon>Bacilli</taxon>
        <taxon>Lactobacillales</taxon>
        <taxon>Enterococcaceae</taxon>
        <taxon>Enterococcus</taxon>
    </lineage>
</organism>
<keyword evidence="3 6" id="KW-0067">ATP-binding</keyword>
<dbReference type="GO" id="GO:0005524">
    <property type="term" value="F:ATP binding"/>
    <property type="evidence" value="ECO:0007669"/>
    <property type="project" value="UniProtKB-KW"/>
</dbReference>
<reference evidence="6 7" key="1">
    <citation type="submission" date="2023-03" db="EMBL/GenBank/DDBJ databases">
        <authorList>
            <person name="Shen W."/>
            <person name="Cai J."/>
        </authorList>
    </citation>
    <scope>NUCLEOTIDE SEQUENCE [LARGE SCALE GENOMIC DNA]</scope>
    <source>
        <strain evidence="6 7">Y2</strain>
    </source>
</reference>
<dbReference type="Proteomes" id="UP001264335">
    <property type="component" value="Unassembled WGS sequence"/>
</dbReference>
<feature type="domain" description="ABC transporter" evidence="5">
    <location>
        <begin position="4"/>
        <end position="256"/>
    </location>
</feature>
<dbReference type="PROSITE" id="PS50893">
    <property type="entry name" value="ABC_TRANSPORTER_2"/>
    <property type="match status" value="2"/>
</dbReference>
<dbReference type="InterPro" id="IPR027417">
    <property type="entry name" value="P-loop_NTPase"/>
</dbReference>
<dbReference type="Pfam" id="PF12848">
    <property type="entry name" value="ABC_tran_Xtn"/>
    <property type="match status" value="1"/>
</dbReference>
<evidence type="ECO:0000256" key="3">
    <source>
        <dbReference type="ARBA" id="ARBA00022840"/>
    </source>
</evidence>